<feature type="transmembrane region" description="Helical" evidence="5">
    <location>
        <begin position="345"/>
        <end position="368"/>
    </location>
</feature>
<keyword evidence="2 5" id="KW-0812">Transmembrane</keyword>
<feature type="transmembrane region" description="Helical" evidence="5">
    <location>
        <begin position="69"/>
        <end position="90"/>
    </location>
</feature>
<gene>
    <name evidence="6" type="ORF">LCGC14_0684790</name>
</gene>
<feature type="transmembrane region" description="Helical" evidence="5">
    <location>
        <begin position="271"/>
        <end position="291"/>
    </location>
</feature>
<name>A0A0F9R7K0_9ZZZZ</name>
<dbReference type="PANTHER" id="PTHR39344">
    <property type="entry name" value="UPF0182 PROTEIN SLL1060"/>
    <property type="match status" value="1"/>
</dbReference>
<accession>A0A0F9R7K0</accession>
<dbReference type="EMBL" id="LAZR01001400">
    <property type="protein sequence ID" value="KKN45272.1"/>
    <property type="molecule type" value="Genomic_DNA"/>
</dbReference>
<keyword evidence="3 5" id="KW-1133">Transmembrane helix</keyword>
<feature type="transmembrane region" description="Helical" evidence="5">
    <location>
        <begin position="242"/>
        <end position="264"/>
    </location>
</feature>
<keyword evidence="4 5" id="KW-0472">Membrane</keyword>
<feature type="transmembrane region" description="Helical" evidence="5">
    <location>
        <begin position="170"/>
        <end position="188"/>
    </location>
</feature>
<dbReference type="InterPro" id="IPR005372">
    <property type="entry name" value="UPF0182"/>
</dbReference>
<evidence type="ECO:0000256" key="3">
    <source>
        <dbReference type="ARBA" id="ARBA00022989"/>
    </source>
</evidence>
<proteinExistence type="predicted"/>
<keyword evidence="1" id="KW-1003">Cell membrane</keyword>
<comment type="caution">
    <text evidence="6">The sequence shown here is derived from an EMBL/GenBank/DDBJ whole genome shotgun (WGS) entry which is preliminary data.</text>
</comment>
<evidence type="ECO:0000256" key="5">
    <source>
        <dbReference type="SAM" id="Phobius"/>
    </source>
</evidence>
<feature type="transmembrane region" description="Helical" evidence="5">
    <location>
        <begin position="303"/>
        <end position="324"/>
    </location>
</feature>
<dbReference type="GO" id="GO:0016020">
    <property type="term" value="C:membrane"/>
    <property type="evidence" value="ECO:0007669"/>
    <property type="project" value="InterPro"/>
</dbReference>
<reference evidence="6" key="1">
    <citation type="journal article" date="2015" name="Nature">
        <title>Complex archaea that bridge the gap between prokaryotes and eukaryotes.</title>
        <authorList>
            <person name="Spang A."/>
            <person name="Saw J.H."/>
            <person name="Jorgensen S.L."/>
            <person name="Zaremba-Niedzwiedzka K."/>
            <person name="Martijn J."/>
            <person name="Lind A.E."/>
            <person name="van Eijk R."/>
            <person name="Schleper C."/>
            <person name="Guy L."/>
            <person name="Ettema T.J."/>
        </authorList>
    </citation>
    <scope>NUCLEOTIDE SEQUENCE</scope>
</reference>
<organism evidence="6">
    <name type="scientific">marine sediment metagenome</name>
    <dbReference type="NCBI Taxonomy" id="412755"/>
    <lineage>
        <taxon>unclassified sequences</taxon>
        <taxon>metagenomes</taxon>
        <taxon>ecological metagenomes</taxon>
    </lineage>
</organism>
<evidence type="ECO:0000256" key="2">
    <source>
        <dbReference type="ARBA" id="ARBA00022692"/>
    </source>
</evidence>
<protein>
    <submittedName>
        <fullName evidence="6">Uncharacterized protein</fullName>
    </submittedName>
</protein>
<evidence type="ECO:0000256" key="4">
    <source>
        <dbReference type="ARBA" id="ARBA00023136"/>
    </source>
</evidence>
<evidence type="ECO:0000256" key="1">
    <source>
        <dbReference type="ARBA" id="ARBA00022475"/>
    </source>
</evidence>
<dbReference type="PANTHER" id="PTHR39344:SF1">
    <property type="entry name" value="UPF0182 PROTEIN SLL1060"/>
    <property type="match status" value="1"/>
</dbReference>
<sequence>MAKNSCEKHKKFNYYCEACQEIERKQEIQIKVKQLERGEFDKLDEAGVPPRRKLKRFDIFKNKQKVKKYLKIVIPVIIIVLVILSIFWFWPAYIGPINLNAQLYSNKADGLNYYDFYFLRLWSINFIINKTALIGAIIGCVIMSLPPNRNLLTLIGTRLRFGKPSYKKTLIFWWTAGFVLFYFVGMLLDIDGQFSWAIYLIEKGEFEISPLTVFNDAFNVITNQNNMNIKFLFIYTRLYLPLIYYIFAICIVRIILNIVSNFYLKRNDYNIATNVLLISSLICGAVFFTLPTFPLNGIELLQMWAFLIAFFLLMGASIPMYIYGRAILAQDPRKNIILKPQKIKLGVIVGSLIIIILIPLFISLGPLITITNTSVYSEYEWTKRIEREILWTRTTAGLDMFEERPIENFSLSSSPEDDTQMISQIRQYDQNYAVQNLAAKIGTTFEGLADSDIVYINGTEYWVAPKTIRLSQFSGDSVKTNTELYDHVEGFLAMDTSTGELINVTSVFNIAEDYPIFFGESESARFLQQQGFSGGLGAYDSSILLGTEWRGGIPNNKYEYEGEPDGALKGLEAFWYTASLDLLGYMFEGGEHQYLINRNAKKRVEGILLPQLKTDRDPYLVFDMEDERMYYAVSIYTSINIGAYSRFPISRFLGICLVDVKNGDLTFYKNPTLIEDNSDPTYTIWNYYMDAYDWKDIDVDAPWLKTQLRYPEDLFELQLEAYYIYHVQELKPWKRGDDFHERPENGDLFYIETNLGDGIEFVGLDLVEYQGTEARTLAGMYVIRHGDNFGRAIFYHTKDSTENLIGPKTARDTYETEATQQISLIAGATHGNTLLYPLGGSIYYYIPTYSTVGGLQQLKLAGFVEAFTRNVGYGIDALDAYNQL</sequence>
<dbReference type="AlphaFoldDB" id="A0A0F9R7K0"/>
<dbReference type="Pfam" id="PF03699">
    <property type="entry name" value="UPF0182"/>
    <property type="match status" value="1"/>
</dbReference>
<evidence type="ECO:0000313" key="6">
    <source>
        <dbReference type="EMBL" id="KKN45272.1"/>
    </source>
</evidence>
<dbReference type="GO" id="GO:0005576">
    <property type="term" value="C:extracellular region"/>
    <property type="evidence" value="ECO:0007669"/>
    <property type="project" value="TreeGrafter"/>
</dbReference>
<feature type="transmembrane region" description="Helical" evidence="5">
    <location>
        <begin position="121"/>
        <end position="145"/>
    </location>
</feature>